<keyword evidence="11 19" id="KW-0521">NADP</keyword>
<dbReference type="EMBL" id="JAFMPT010000005">
    <property type="protein sequence ID" value="MCC1483977.1"/>
    <property type="molecule type" value="Genomic_DNA"/>
</dbReference>
<dbReference type="SUPFAM" id="SSF56176">
    <property type="entry name" value="FAD-binding/transporter-associated domain-like"/>
    <property type="match status" value="1"/>
</dbReference>
<dbReference type="Gene3D" id="3.90.78.10">
    <property type="entry name" value="UDP-N-acetylenolpyruvoylglucosamine reductase, C-terminal domain"/>
    <property type="match status" value="1"/>
</dbReference>
<keyword evidence="7 19" id="KW-0963">Cytoplasm</keyword>
<evidence type="ECO:0000256" key="16">
    <source>
        <dbReference type="ARBA" id="ARBA00023316"/>
    </source>
</evidence>
<name>A0ABS8ELT2_9FLAO</name>
<evidence type="ECO:0000256" key="15">
    <source>
        <dbReference type="ARBA" id="ARBA00023306"/>
    </source>
</evidence>
<comment type="caution">
    <text evidence="21">The sequence shown here is derived from an EMBL/GenBank/DDBJ whole genome shotgun (WGS) entry which is preliminary data.</text>
</comment>
<sequence>MIIQKDISLENYNTFGINANAKQYLNINHIDELKKALKLYHSKKLLVLGGGSNLLITKDIDALVLHINLKGIRIKSETETHVIIEAQAGENWHNFVQWCLERNYGGIENLSLIPGNIGTAPMQNIGAYGVEIKDVFESCEAIKIDNQSIRIFSNNDCQFGYRESVFKQSLKEQYIITSVCLKLTKHNHNLKTGYGAIKTELEILQIENPTIQDVSKAVIAIRESKLPNPKDIGNSGSFFKNPIISKPQFLNLQKDFPKIPHYVVSESEIKIPAGWLIETAGFKGKRFGDYGVHNKQALVLVNYGNAAGEDIFKLAQLIQKTVLRLFKINIETEVNII</sequence>
<evidence type="ECO:0000256" key="10">
    <source>
        <dbReference type="ARBA" id="ARBA00022827"/>
    </source>
</evidence>
<feature type="active site" description="Proton donor" evidence="19">
    <location>
        <position position="237"/>
    </location>
</feature>
<evidence type="ECO:0000256" key="5">
    <source>
        <dbReference type="ARBA" id="ARBA00012518"/>
    </source>
</evidence>
<dbReference type="InterPro" id="IPR003170">
    <property type="entry name" value="MurB"/>
</dbReference>
<keyword evidence="8 19" id="KW-0132">Cell division</keyword>
<comment type="pathway">
    <text evidence="4 19">Cell wall biogenesis; peptidoglycan biosynthesis.</text>
</comment>
<feature type="active site" evidence="19">
    <location>
        <position position="162"/>
    </location>
</feature>
<evidence type="ECO:0000256" key="11">
    <source>
        <dbReference type="ARBA" id="ARBA00022857"/>
    </source>
</evidence>
<dbReference type="PANTHER" id="PTHR21071">
    <property type="entry name" value="UDP-N-ACETYLENOLPYRUVOYLGLUCOSAMINE REDUCTASE"/>
    <property type="match status" value="1"/>
</dbReference>
<protein>
    <recommendedName>
        <fullName evidence="6 19">UDP-N-acetylenolpyruvoylglucosamine reductase</fullName>
        <ecNumber evidence="5 19">1.3.1.98</ecNumber>
    </recommendedName>
    <alternativeName>
        <fullName evidence="17 19">UDP-N-acetylmuramate dehydrogenase</fullName>
    </alternativeName>
</protein>
<dbReference type="SUPFAM" id="SSF56194">
    <property type="entry name" value="Uridine diphospho-N-Acetylenolpyruvylglucosamine reductase, MurB, C-terminal domain"/>
    <property type="match status" value="1"/>
</dbReference>
<organism evidence="21 22">
    <name type="scientific">Winogradskyella immobilis</name>
    <dbReference type="NCBI Taxonomy" id="2816852"/>
    <lineage>
        <taxon>Bacteria</taxon>
        <taxon>Pseudomonadati</taxon>
        <taxon>Bacteroidota</taxon>
        <taxon>Flavobacteriia</taxon>
        <taxon>Flavobacteriales</taxon>
        <taxon>Flavobacteriaceae</taxon>
        <taxon>Winogradskyella</taxon>
    </lineage>
</organism>
<evidence type="ECO:0000256" key="19">
    <source>
        <dbReference type="HAMAP-Rule" id="MF_00037"/>
    </source>
</evidence>
<evidence type="ECO:0000256" key="13">
    <source>
        <dbReference type="ARBA" id="ARBA00022984"/>
    </source>
</evidence>
<dbReference type="InterPro" id="IPR036635">
    <property type="entry name" value="MurB_C_sf"/>
</dbReference>
<feature type="domain" description="FAD-binding PCMH-type" evidence="20">
    <location>
        <begin position="17"/>
        <end position="186"/>
    </location>
</feature>
<dbReference type="RefSeq" id="WP_227476426.1">
    <property type="nucleotide sequence ID" value="NZ_JAFMPT010000005.1"/>
</dbReference>
<evidence type="ECO:0000256" key="14">
    <source>
        <dbReference type="ARBA" id="ARBA00023002"/>
    </source>
</evidence>
<evidence type="ECO:0000256" key="12">
    <source>
        <dbReference type="ARBA" id="ARBA00022960"/>
    </source>
</evidence>
<dbReference type="InterPro" id="IPR016169">
    <property type="entry name" value="FAD-bd_PCMH_sub2"/>
</dbReference>
<dbReference type="PANTHER" id="PTHR21071:SF4">
    <property type="entry name" value="UDP-N-ACETYLENOLPYRUVOYLGLUCOSAMINE REDUCTASE"/>
    <property type="match status" value="1"/>
</dbReference>
<keyword evidence="10 19" id="KW-0274">FAD</keyword>
<dbReference type="PROSITE" id="PS51387">
    <property type="entry name" value="FAD_PCMH"/>
    <property type="match status" value="1"/>
</dbReference>
<dbReference type="Pfam" id="PF01565">
    <property type="entry name" value="FAD_binding_4"/>
    <property type="match status" value="1"/>
</dbReference>
<dbReference type="InterPro" id="IPR006094">
    <property type="entry name" value="Oxid_FAD_bind_N"/>
</dbReference>
<dbReference type="InterPro" id="IPR016166">
    <property type="entry name" value="FAD-bd_PCMH"/>
</dbReference>
<evidence type="ECO:0000256" key="17">
    <source>
        <dbReference type="ARBA" id="ARBA00031026"/>
    </source>
</evidence>
<comment type="cofactor">
    <cofactor evidence="1 19">
        <name>FAD</name>
        <dbReference type="ChEBI" id="CHEBI:57692"/>
    </cofactor>
</comment>
<dbReference type="Pfam" id="PF02873">
    <property type="entry name" value="MurB_C"/>
    <property type="match status" value="1"/>
</dbReference>
<keyword evidence="9 19" id="KW-0285">Flavoprotein</keyword>
<evidence type="ECO:0000256" key="18">
    <source>
        <dbReference type="ARBA" id="ARBA00048914"/>
    </source>
</evidence>
<evidence type="ECO:0000313" key="21">
    <source>
        <dbReference type="EMBL" id="MCC1483977.1"/>
    </source>
</evidence>
<comment type="similarity">
    <text evidence="19">Belongs to the MurB family.</text>
</comment>
<evidence type="ECO:0000256" key="6">
    <source>
        <dbReference type="ARBA" id="ARBA00015188"/>
    </source>
</evidence>
<gene>
    <name evidence="19 21" type="primary">murB</name>
    <name evidence="21" type="ORF">J1C55_05185</name>
</gene>
<dbReference type="InterPro" id="IPR036318">
    <property type="entry name" value="FAD-bd_PCMH-like_sf"/>
</dbReference>
<evidence type="ECO:0000259" key="20">
    <source>
        <dbReference type="PROSITE" id="PS51387"/>
    </source>
</evidence>
<evidence type="ECO:0000256" key="2">
    <source>
        <dbReference type="ARBA" id="ARBA00003921"/>
    </source>
</evidence>
<keyword evidence="15 19" id="KW-0131">Cell cycle</keyword>
<evidence type="ECO:0000256" key="7">
    <source>
        <dbReference type="ARBA" id="ARBA00022490"/>
    </source>
</evidence>
<dbReference type="NCBIfam" id="TIGR00179">
    <property type="entry name" value="murB"/>
    <property type="match status" value="1"/>
</dbReference>
<dbReference type="InterPro" id="IPR016167">
    <property type="entry name" value="FAD-bd_PCMH_sub1"/>
</dbReference>
<keyword evidence="14 19" id="KW-0560">Oxidoreductase</keyword>
<evidence type="ECO:0000256" key="1">
    <source>
        <dbReference type="ARBA" id="ARBA00001974"/>
    </source>
</evidence>
<dbReference type="Gene3D" id="3.30.43.10">
    <property type="entry name" value="Uridine Diphospho-n-acetylenolpyruvylglucosamine Reductase, domain 2"/>
    <property type="match status" value="1"/>
</dbReference>
<keyword evidence="22" id="KW-1185">Reference proteome</keyword>
<evidence type="ECO:0000256" key="9">
    <source>
        <dbReference type="ARBA" id="ARBA00022630"/>
    </source>
</evidence>
<reference evidence="21" key="1">
    <citation type="submission" date="2021-03" db="EMBL/GenBank/DDBJ databases">
        <authorList>
            <person name="Ping X."/>
        </authorList>
    </citation>
    <scope>NUCLEOTIDE SEQUENCE</scope>
    <source>
        <strain evidence="21">E313</strain>
    </source>
</reference>
<dbReference type="HAMAP" id="MF_00037">
    <property type="entry name" value="MurB"/>
    <property type="match status" value="1"/>
</dbReference>
<proteinExistence type="inferred from homology"/>
<accession>A0ABS8ELT2</accession>
<evidence type="ECO:0000256" key="4">
    <source>
        <dbReference type="ARBA" id="ARBA00004752"/>
    </source>
</evidence>
<comment type="subcellular location">
    <subcellularLocation>
        <location evidence="3 19">Cytoplasm</location>
    </subcellularLocation>
</comment>
<dbReference type="InterPro" id="IPR011601">
    <property type="entry name" value="MurB_C"/>
</dbReference>
<reference evidence="21" key="2">
    <citation type="submission" date="2021-10" db="EMBL/GenBank/DDBJ databases">
        <title>Genome of Winogradskyella sp. E313.</title>
        <authorList>
            <person name="Zhou Y."/>
        </authorList>
    </citation>
    <scope>NUCLEOTIDE SEQUENCE</scope>
    <source>
        <strain evidence="21">E313</strain>
    </source>
</reference>
<dbReference type="NCBIfam" id="NF010478">
    <property type="entry name" value="PRK13903.1"/>
    <property type="match status" value="1"/>
</dbReference>
<dbReference type="Proteomes" id="UP000778797">
    <property type="component" value="Unassembled WGS sequence"/>
</dbReference>
<feature type="active site" evidence="19">
    <location>
        <position position="333"/>
    </location>
</feature>
<evidence type="ECO:0000313" key="22">
    <source>
        <dbReference type="Proteomes" id="UP000778797"/>
    </source>
</evidence>
<keyword evidence="13 19" id="KW-0573">Peptidoglycan synthesis</keyword>
<dbReference type="EC" id="1.3.1.98" evidence="5 19"/>
<comment type="function">
    <text evidence="2 19">Cell wall formation.</text>
</comment>
<evidence type="ECO:0000256" key="3">
    <source>
        <dbReference type="ARBA" id="ARBA00004496"/>
    </source>
</evidence>
<evidence type="ECO:0000256" key="8">
    <source>
        <dbReference type="ARBA" id="ARBA00022618"/>
    </source>
</evidence>
<keyword evidence="16 19" id="KW-0961">Cell wall biogenesis/degradation</keyword>
<comment type="catalytic activity">
    <reaction evidence="18 19">
        <text>UDP-N-acetyl-alpha-D-muramate + NADP(+) = UDP-N-acetyl-3-O-(1-carboxyvinyl)-alpha-D-glucosamine + NADPH + H(+)</text>
        <dbReference type="Rhea" id="RHEA:12248"/>
        <dbReference type="ChEBI" id="CHEBI:15378"/>
        <dbReference type="ChEBI" id="CHEBI:57783"/>
        <dbReference type="ChEBI" id="CHEBI:58349"/>
        <dbReference type="ChEBI" id="CHEBI:68483"/>
        <dbReference type="ChEBI" id="CHEBI:70757"/>
        <dbReference type="EC" id="1.3.1.98"/>
    </reaction>
</comment>
<dbReference type="Gene3D" id="3.30.465.10">
    <property type="match status" value="1"/>
</dbReference>
<keyword evidence="12 19" id="KW-0133">Cell shape</keyword>
<dbReference type="GO" id="GO:0008762">
    <property type="term" value="F:UDP-N-acetylmuramate dehydrogenase activity"/>
    <property type="evidence" value="ECO:0007669"/>
    <property type="project" value="UniProtKB-EC"/>
</dbReference>
<dbReference type="NCBIfam" id="NF000755">
    <property type="entry name" value="PRK00046.1"/>
    <property type="match status" value="1"/>
</dbReference>